<dbReference type="Proteomes" id="UP000823588">
    <property type="component" value="Unassembled WGS sequence"/>
</dbReference>
<protein>
    <submittedName>
        <fullName evidence="1">Uncharacterized protein</fullName>
    </submittedName>
</protein>
<evidence type="ECO:0000313" key="2">
    <source>
        <dbReference type="Proteomes" id="UP000823588"/>
    </source>
</evidence>
<dbReference type="EMBL" id="JAGGKQ010000004">
    <property type="protein sequence ID" value="MBP1921827.1"/>
    <property type="molecule type" value="Genomic_DNA"/>
</dbReference>
<gene>
    <name evidence="1" type="ORF">J2751_000824</name>
</gene>
<evidence type="ECO:0000313" key="1">
    <source>
        <dbReference type="EMBL" id="MBP1921827.1"/>
    </source>
</evidence>
<dbReference type="RefSeq" id="WP_209483417.1">
    <property type="nucleotide sequence ID" value="NZ_JAGGKQ010000004.1"/>
</dbReference>
<accession>A0A8T4GDK0</accession>
<reference evidence="1" key="1">
    <citation type="submission" date="2021-03" db="EMBL/GenBank/DDBJ databases">
        <title>Genomic Encyclopedia of Type Strains, Phase IV (KMG-IV): sequencing the most valuable type-strain genomes for metagenomic binning, comparative biology and taxonomic classification.</title>
        <authorList>
            <person name="Goeker M."/>
        </authorList>
    </citation>
    <scope>NUCLEOTIDE SEQUENCE</scope>
    <source>
        <strain evidence="1">DSM 23564</strain>
    </source>
</reference>
<keyword evidence="2" id="KW-1185">Reference proteome</keyword>
<dbReference type="Pfam" id="PF25941">
    <property type="entry name" value="PDDEXK_16"/>
    <property type="match status" value="1"/>
</dbReference>
<proteinExistence type="predicted"/>
<comment type="caution">
    <text evidence="1">The sequence shown here is derived from an EMBL/GenBank/DDBJ whole genome shotgun (WGS) entry which is preliminary data.</text>
</comment>
<dbReference type="AlphaFoldDB" id="A0A8T4GDK0"/>
<organism evidence="1 2">
    <name type="scientific">Halorubrum alkaliphilum</name>
    <dbReference type="NCBI Taxonomy" id="261290"/>
    <lineage>
        <taxon>Archaea</taxon>
        <taxon>Methanobacteriati</taxon>
        <taxon>Methanobacteriota</taxon>
        <taxon>Stenosarchaea group</taxon>
        <taxon>Halobacteria</taxon>
        <taxon>Halobacteriales</taxon>
        <taxon>Haloferacaceae</taxon>
        <taxon>Halorubrum</taxon>
    </lineage>
</organism>
<sequence length="131" mass="14844">MPSHKANKHGTACEYHLADRYNVRLVDEDGKRLDTSWYDGLKDGTPWEFKATAHRHADGNPGNFKIYETYHGKLQQQGGWYGFAVYRRRGTGTQILKTTAVRASRLPTLRWHGGGSHRDSQQAKVAIGDVF</sequence>
<name>A0A8T4GDK0_9EURY</name>
<dbReference type="InterPro" id="IPR058715">
    <property type="entry name" value="PDDEXK_nuclease-rel"/>
</dbReference>
<dbReference type="OrthoDB" id="189742at2157"/>